<keyword evidence="3" id="KW-1185">Reference proteome</keyword>
<protein>
    <submittedName>
        <fullName evidence="2">Uncharacterized protein</fullName>
    </submittedName>
</protein>
<dbReference type="KEGG" id="fax:FUAX_52930"/>
<gene>
    <name evidence="2" type="ORF">FUAX_52930</name>
</gene>
<keyword evidence="1" id="KW-0732">Signal</keyword>
<name>A0AAU9CLI1_9BACT</name>
<evidence type="ECO:0000313" key="2">
    <source>
        <dbReference type="EMBL" id="BDD12861.1"/>
    </source>
</evidence>
<dbReference type="Proteomes" id="UP001348817">
    <property type="component" value="Plasmid pFA7"/>
</dbReference>
<dbReference type="EMBL" id="AP025321">
    <property type="protein sequence ID" value="BDD12861.1"/>
    <property type="molecule type" value="Genomic_DNA"/>
</dbReference>
<organism evidence="2 3">
    <name type="scientific">Fulvitalea axinellae</name>
    <dbReference type="NCBI Taxonomy" id="1182444"/>
    <lineage>
        <taxon>Bacteria</taxon>
        <taxon>Pseudomonadati</taxon>
        <taxon>Bacteroidota</taxon>
        <taxon>Cytophagia</taxon>
        <taxon>Cytophagales</taxon>
        <taxon>Persicobacteraceae</taxon>
        <taxon>Fulvitalea</taxon>
    </lineage>
</organism>
<sequence>MKKISFICFFNILFISAFAQGEGDYIPETIDITYLVRDNSDGAETVYFTLEKKYVGANTVTYDISGFYVYMVLGVMRSPSVSLSGDIYLGPQLSYPKTITLPINSPKPYFEFDFQLIYSPENIQKFTARSYDIPLPGPARL</sequence>
<evidence type="ECO:0000256" key="1">
    <source>
        <dbReference type="SAM" id="SignalP"/>
    </source>
</evidence>
<geneLocation type="plasmid" evidence="2 3">
    <name>pFA7</name>
</geneLocation>
<evidence type="ECO:0000313" key="3">
    <source>
        <dbReference type="Proteomes" id="UP001348817"/>
    </source>
</evidence>
<reference evidence="2 3" key="1">
    <citation type="submission" date="2021-12" db="EMBL/GenBank/DDBJ databases">
        <title>Genome sequencing of bacteria with rrn-lacking chromosome and rrn-plasmid.</title>
        <authorList>
            <person name="Anda M."/>
            <person name="Iwasaki W."/>
        </authorList>
    </citation>
    <scope>NUCLEOTIDE SEQUENCE [LARGE SCALE GENOMIC DNA]</scope>
    <source>
        <strain evidence="2 3">DSM 100852</strain>
        <plasmid evidence="2 3">pFA7</plasmid>
    </source>
</reference>
<dbReference type="RefSeq" id="WP_338396102.1">
    <property type="nucleotide sequence ID" value="NZ_AP025321.1"/>
</dbReference>
<feature type="chain" id="PRO_5043684051" evidence="1">
    <location>
        <begin position="20"/>
        <end position="141"/>
    </location>
</feature>
<accession>A0AAU9CLI1</accession>
<feature type="signal peptide" evidence="1">
    <location>
        <begin position="1"/>
        <end position="19"/>
    </location>
</feature>
<proteinExistence type="predicted"/>
<dbReference type="AlphaFoldDB" id="A0AAU9CLI1"/>
<keyword evidence="2" id="KW-0614">Plasmid</keyword>